<keyword evidence="6" id="KW-1133">Transmembrane helix</keyword>
<proteinExistence type="inferred from homology"/>
<evidence type="ECO:0000256" key="6">
    <source>
        <dbReference type="ARBA" id="ARBA00022989"/>
    </source>
</evidence>
<dbReference type="GO" id="GO:0000139">
    <property type="term" value="C:Golgi membrane"/>
    <property type="evidence" value="ECO:0007669"/>
    <property type="project" value="UniProtKB-SubCell"/>
</dbReference>
<evidence type="ECO:0000256" key="4">
    <source>
        <dbReference type="ARBA" id="ARBA00022692"/>
    </source>
</evidence>
<evidence type="ECO:0000313" key="13">
    <source>
        <dbReference type="EnsemblPlants" id="OPUNC06G10100.1"/>
    </source>
</evidence>
<dbReference type="HOGENOM" id="CLU_020953_6_1_1"/>
<comment type="similarity">
    <text evidence="2">Belongs to the PC-esterase family. TBL subfamily.</text>
</comment>
<accession>A0A0E0LAC4</accession>
<dbReference type="GO" id="GO:1990538">
    <property type="term" value="F:xylan O-acetyltransferase activity"/>
    <property type="evidence" value="ECO:0007669"/>
    <property type="project" value="UniProtKB-ARBA"/>
</dbReference>
<reference evidence="13" key="1">
    <citation type="submission" date="2015-04" db="UniProtKB">
        <authorList>
            <consortium name="EnsemblPlants"/>
        </authorList>
    </citation>
    <scope>IDENTIFICATION</scope>
</reference>
<evidence type="ECO:0000256" key="9">
    <source>
        <dbReference type="ARBA" id="ARBA00023157"/>
    </source>
</evidence>
<sequence>MKRFSIRGLLAGARRSRHAVVAAKAAASSVPALVALLLFAAAATFSLFSLGSFHSPGAAAGDGGDVAAAACDAARGRGEWVRDAGAAPYYTNATCGFIQEYQNCMKHARPSLEFLRWRWRPGGAGGEGCEPLGRFDAARFFRLVRGKSMLFVGDSLASSHVTSLMCALSQVEAPARSRDAAAGFEHWRFPAHGFAVAYFWTPFQVRWRLTRGPPEAVGPERQGEVFAGPSDLHLDEPDERWTSAAMAHDYVVLSASHWFRRPAVYYQHGHVVGCHDCGDSNITAILKPEHAQRAAFRTVLGAMARLDGFNGTAILRTVAPTHYENGGWFDGGECTATRPVDETEDGAPEMAATEAEFYRAQVEEFTAAARRGNGAQARLRLMDVTRMMLLRPDGHPDRHGHGGGEHDGFEIDCLHWCLPGAIDAWNDLLLQMIGSSST</sequence>
<evidence type="ECO:0000256" key="5">
    <source>
        <dbReference type="ARBA" id="ARBA00022968"/>
    </source>
</evidence>
<keyword evidence="14" id="KW-1185">Reference proteome</keyword>
<evidence type="ECO:0000256" key="3">
    <source>
        <dbReference type="ARBA" id="ARBA00022679"/>
    </source>
</evidence>
<reference evidence="13" key="2">
    <citation type="submission" date="2018-05" db="EMBL/GenBank/DDBJ databases">
        <title>OpunRS2 (Oryza punctata Reference Sequence Version 2).</title>
        <authorList>
            <person name="Zhang J."/>
            <person name="Kudrna D."/>
            <person name="Lee S."/>
            <person name="Talag J."/>
            <person name="Welchert J."/>
            <person name="Wing R.A."/>
        </authorList>
    </citation>
    <scope>NUCLEOTIDE SEQUENCE [LARGE SCALE GENOMIC DNA]</scope>
</reference>
<protein>
    <submittedName>
        <fullName evidence="13">Uncharacterized protein</fullName>
    </submittedName>
</protein>
<dbReference type="Pfam" id="PF13839">
    <property type="entry name" value="PC-Esterase"/>
    <property type="match status" value="1"/>
</dbReference>
<keyword evidence="3" id="KW-0808">Transferase</keyword>
<keyword evidence="9" id="KW-1015">Disulfide bond</keyword>
<dbReference type="InterPro" id="IPR029962">
    <property type="entry name" value="TBL"/>
</dbReference>
<organism evidence="13">
    <name type="scientific">Oryza punctata</name>
    <name type="common">Red rice</name>
    <dbReference type="NCBI Taxonomy" id="4537"/>
    <lineage>
        <taxon>Eukaryota</taxon>
        <taxon>Viridiplantae</taxon>
        <taxon>Streptophyta</taxon>
        <taxon>Embryophyta</taxon>
        <taxon>Tracheophyta</taxon>
        <taxon>Spermatophyta</taxon>
        <taxon>Magnoliopsida</taxon>
        <taxon>Liliopsida</taxon>
        <taxon>Poales</taxon>
        <taxon>Poaceae</taxon>
        <taxon>BOP clade</taxon>
        <taxon>Oryzoideae</taxon>
        <taxon>Oryzeae</taxon>
        <taxon>Oryzinae</taxon>
        <taxon>Oryza</taxon>
    </lineage>
</organism>
<keyword evidence="8" id="KW-0472">Membrane</keyword>
<dbReference type="Pfam" id="PF14416">
    <property type="entry name" value="PMR5N"/>
    <property type="match status" value="1"/>
</dbReference>
<keyword evidence="10" id="KW-0325">Glycoprotein</keyword>
<evidence type="ECO:0000256" key="8">
    <source>
        <dbReference type="ARBA" id="ARBA00023136"/>
    </source>
</evidence>
<feature type="domain" description="Trichome birefringence-like C-terminal" evidence="11">
    <location>
        <begin position="132"/>
        <end position="432"/>
    </location>
</feature>
<dbReference type="Gramene" id="OPUNC06G10100.1">
    <property type="protein sequence ID" value="OPUNC06G10100.1"/>
    <property type="gene ID" value="OPUNC06G10100"/>
</dbReference>
<dbReference type="OMA" id="TKMMLRR"/>
<evidence type="ECO:0000256" key="10">
    <source>
        <dbReference type="ARBA" id="ARBA00023180"/>
    </source>
</evidence>
<evidence type="ECO:0000259" key="11">
    <source>
        <dbReference type="Pfam" id="PF13839"/>
    </source>
</evidence>
<dbReference type="InterPro" id="IPR025846">
    <property type="entry name" value="TBL_N"/>
</dbReference>
<keyword evidence="7" id="KW-0333">Golgi apparatus</keyword>
<evidence type="ECO:0000313" key="14">
    <source>
        <dbReference type="Proteomes" id="UP000026962"/>
    </source>
</evidence>
<dbReference type="STRING" id="4537.A0A0E0LAC4"/>
<evidence type="ECO:0000256" key="2">
    <source>
        <dbReference type="ARBA" id="ARBA00007727"/>
    </source>
</evidence>
<dbReference type="AlphaFoldDB" id="A0A0E0LAC4"/>
<dbReference type="eggNOG" id="ENOG502R691">
    <property type="taxonomic scope" value="Eukaryota"/>
</dbReference>
<name>A0A0E0LAC4_ORYPU</name>
<dbReference type="PANTHER" id="PTHR32285:SF64">
    <property type="entry name" value="OS06G0273700 PROTEIN"/>
    <property type="match status" value="1"/>
</dbReference>
<dbReference type="Proteomes" id="UP000026962">
    <property type="component" value="Chromosome 6"/>
</dbReference>
<keyword evidence="4" id="KW-0812">Transmembrane</keyword>
<keyword evidence="5" id="KW-0735">Signal-anchor</keyword>
<evidence type="ECO:0000259" key="12">
    <source>
        <dbReference type="Pfam" id="PF14416"/>
    </source>
</evidence>
<evidence type="ECO:0000256" key="7">
    <source>
        <dbReference type="ARBA" id="ARBA00023034"/>
    </source>
</evidence>
<dbReference type="PANTHER" id="PTHR32285">
    <property type="entry name" value="PROTEIN TRICHOME BIREFRINGENCE-LIKE 9-RELATED"/>
    <property type="match status" value="1"/>
</dbReference>
<dbReference type="InterPro" id="IPR026057">
    <property type="entry name" value="TBL_C"/>
</dbReference>
<comment type="subcellular location">
    <subcellularLocation>
        <location evidence="1">Golgi apparatus membrane</location>
        <topology evidence="1">Single-pass type II membrane protein</topology>
    </subcellularLocation>
</comment>
<feature type="domain" description="Trichome birefringence-like N-terminal" evidence="12">
    <location>
        <begin position="71"/>
        <end position="122"/>
    </location>
</feature>
<evidence type="ECO:0000256" key="1">
    <source>
        <dbReference type="ARBA" id="ARBA00004323"/>
    </source>
</evidence>
<dbReference type="EnsemblPlants" id="OPUNC06G10100.1">
    <property type="protein sequence ID" value="OPUNC06G10100.1"/>
    <property type="gene ID" value="OPUNC06G10100"/>
</dbReference>